<dbReference type="EMBL" id="CAJVPU010055060">
    <property type="protein sequence ID" value="CAG8767980.1"/>
    <property type="molecule type" value="Genomic_DNA"/>
</dbReference>
<protein>
    <submittedName>
        <fullName evidence="1">9669_t:CDS:1</fullName>
    </submittedName>
</protein>
<sequence length="42" mass="4649">NIQNGPPKILSHDEHQAAAIISTIINYDIDHTNDQNVAKLLL</sequence>
<dbReference type="Proteomes" id="UP000789702">
    <property type="component" value="Unassembled WGS sequence"/>
</dbReference>
<organism evidence="1 2">
    <name type="scientific">Dentiscutata heterogama</name>
    <dbReference type="NCBI Taxonomy" id="1316150"/>
    <lineage>
        <taxon>Eukaryota</taxon>
        <taxon>Fungi</taxon>
        <taxon>Fungi incertae sedis</taxon>
        <taxon>Mucoromycota</taxon>
        <taxon>Glomeromycotina</taxon>
        <taxon>Glomeromycetes</taxon>
        <taxon>Diversisporales</taxon>
        <taxon>Gigasporaceae</taxon>
        <taxon>Dentiscutata</taxon>
    </lineage>
</organism>
<name>A0ACA9QX01_9GLOM</name>
<keyword evidence="2" id="KW-1185">Reference proteome</keyword>
<comment type="caution">
    <text evidence="1">The sequence shown here is derived from an EMBL/GenBank/DDBJ whole genome shotgun (WGS) entry which is preliminary data.</text>
</comment>
<gene>
    <name evidence="1" type="ORF">DHETER_LOCUS15671</name>
</gene>
<accession>A0ACA9QX01</accession>
<feature type="non-terminal residue" evidence="1">
    <location>
        <position position="1"/>
    </location>
</feature>
<feature type="non-terminal residue" evidence="1">
    <location>
        <position position="42"/>
    </location>
</feature>
<evidence type="ECO:0000313" key="1">
    <source>
        <dbReference type="EMBL" id="CAG8767980.1"/>
    </source>
</evidence>
<proteinExistence type="predicted"/>
<reference evidence="1" key="1">
    <citation type="submission" date="2021-06" db="EMBL/GenBank/DDBJ databases">
        <authorList>
            <person name="Kallberg Y."/>
            <person name="Tangrot J."/>
            <person name="Rosling A."/>
        </authorList>
    </citation>
    <scope>NUCLEOTIDE SEQUENCE</scope>
    <source>
        <strain evidence="1">IL203A</strain>
    </source>
</reference>
<evidence type="ECO:0000313" key="2">
    <source>
        <dbReference type="Proteomes" id="UP000789702"/>
    </source>
</evidence>